<dbReference type="Pfam" id="PF01810">
    <property type="entry name" value="LysE"/>
    <property type="match status" value="1"/>
</dbReference>
<evidence type="ECO:0000256" key="3">
    <source>
        <dbReference type="ARBA" id="ARBA00022692"/>
    </source>
</evidence>
<feature type="transmembrane region" description="Helical" evidence="6">
    <location>
        <begin position="112"/>
        <end position="133"/>
    </location>
</feature>
<dbReference type="Proteomes" id="UP000291301">
    <property type="component" value="Unassembled WGS sequence"/>
</dbReference>
<feature type="transmembrane region" description="Helical" evidence="6">
    <location>
        <begin position="184"/>
        <end position="202"/>
    </location>
</feature>
<dbReference type="EMBL" id="SJST01000001">
    <property type="protein sequence ID" value="TCD16069.1"/>
    <property type="molecule type" value="Genomic_DNA"/>
</dbReference>
<proteinExistence type="predicted"/>
<keyword evidence="4 6" id="KW-1133">Transmembrane helix</keyword>
<evidence type="ECO:0000256" key="4">
    <source>
        <dbReference type="ARBA" id="ARBA00022989"/>
    </source>
</evidence>
<dbReference type="InterPro" id="IPR001123">
    <property type="entry name" value="LeuE-type"/>
</dbReference>
<keyword evidence="3 6" id="KW-0812">Transmembrane</keyword>
<dbReference type="RefSeq" id="WP_131564604.1">
    <property type="nucleotide sequence ID" value="NZ_JAINFK010000001.1"/>
</dbReference>
<keyword evidence="2" id="KW-1003">Cell membrane</keyword>
<feature type="transmembrane region" description="Helical" evidence="6">
    <location>
        <begin position="6"/>
        <end position="28"/>
    </location>
</feature>
<dbReference type="OrthoDB" id="9804822at2"/>
<gene>
    <name evidence="7" type="ORF">E0D97_01105</name>
</gene>
<keyword evidence="8" id="KW-1185">Reference proteome</keyword>
<dbReference type="GO" id="GO:0015171">
    <property type="term" value="F:amino acid transmembrane transporter activity"/>
    <property type="evidence" value="ECO:0007669"/>
    <property type="project" value="TreeGrafter"/>
</dbReference>
<dbReference type="PANTHER" id="PTHR30086">
    <property type="entry name" value="ARGININE EXPORTER PROTEIN ARGO"/>
    <property type="match status" value="1"/>
</dbReference>
<name>A0A4R0PKF2_9HYPH</name>
<sequence length="205" mass="21009">MTTAGFLTYALALAVAAAIPGPGVIALVARALGSGFRPTFPMLLGLALGDVIYLTAAVLGLAYIASAFGMVFVAIKYLGAAYLVWLAVSFWRTGVTAETVGARKATGGLASFSAGLLVTLSNPKTMVFYLALLPTLLDLSAVTVGDMALLVALTFLVLLAVLAPYVAMAGRARRLLQSPRSLRALNRFAATCLAGAAAVIVARSG</sequence>
<comment type="subcellular location">
    <subcellularLocation>
        <location evidence="1">Cell membrane</location>
        <topology evidence="1">Multi-pass membrane protein</topology>
    </subcellularLocation>
</comment>
<evidence type="ECO:0000313" key="7">
    <source>
        <dbReference type="EMBL" id="TCD16069.1"/>
    </source>
</evidence>
<evidence type="ECO:0000313" key="8">
    <source>
        <dbReference type="Proteomes" id="UP000291301"/>
    </source>
</evidence>
<evidence type="ECO:0000256" key="2">
    <source>
        <dbReference type="ARBA" id="ARBA00022475"/>
    </source>
</evidence>
<accession>A0A4R0PKF2</accession>
<evidence type="ECO:0000256" key="5">
    <source>
        <dbReference type="ARBA" id="ARBA00023136"/>
    </source>
</evidence>
<dbReference type="PANTHER" id="PTHR30086:SF20">
    <property type="entry name" value="ARGININE EXPORTER PROTEIN ARGO-RELATED"/>
    <property type="match status" value="1"/>
</dbReference>
<organism evidence="7 8">
    <name type="scientific">Oricola cellulosilytica</name>
    <dbReference type="NCBI Taxonomy" id="1429082"/>
    <lineage>
        <taxon>Bacteria</taxon>
        <taxon>Pseudomonadati</taxon>
        <taxon>Pseudomonadota</taxon>
        <taxon>Alphaproteobacteria</taxon>
        <taxon>Hyphomicrobiales</taxon>
        <taxon>Ahrensiaceae</taxon>
        <taxon>Oricola</taxon>
    </lineage>
</organism>
<comment type="caution">
    <text evidence="7">The sequence shown here is derived from an EMBL/GenBank/DDBJ whole genome shotgun (WGS) entry which is preliminary data.</text>
</comment>
<feature type="transmembrane region" description="Helical" evidence="6">
    <location>
        <begin position="40"/>
        <end position="64"/>
    </location>
</feature>
<evidence type="ECO:0000256" key="1">
    <source>
        <dbReference type="ARBA" id="ARBA00004651"/>
    </source>
</evidence>
<dbReference type="AlphaFoldDB" id="A0A4R0PKF2"/>
<dbReference type="GO" id="GO:0005886">
    <property type="term" value="C:plasma membrane"/>
    <property type="evidence" value="ECO:0007669"/>
    <property type="project" value="UniProtKB-SubCell"/>
</dbReference>
<feature type="transmembrane region" description="Helical" evidence="6">
    <location>
        <begin position="139"/>
        <end position="163"/>
    </location>
</feature>
<protein>
    <submittedName>
        <fullName evidence="7">LysE family translocator</fullName>
    </submittedName>
</protein>
<feature type="transmembrane region" description="Helical" evidence="6">
    <location>
        <begin position="70"/>
        <end position="91"/>
    </location>
</feature>
<keyword evidence="5 6" id="KW-0472">Membrane</keyword>
<reference evidence="7 8" key="1">
    <citation type="journal article" date="2015" name="Antonie Van Leeuwenhoek">
        <title>Oricola cellulosilytica gen. nov., sp. nov., a cellulose-degrading bacterium of the family Phyllobacteriaceae isolated from surface seashore water, and emended descriptions of Mesorhizobium loti and Phyllobacterium myrsinacearum.</title>
        <authorList>
            <person name="Hameed A."/>
            <person name="Shahina M."/>
            <person name="Lai W.A."/>
            <person name="Lin S.Y."/>
            <person name="Young L.S."/>
            <person name="Liu Y.C."/>
            <person name="Hsu Y.H."/>
            <person name="Young C.C."/>
        </authorList>
    </citation>
    <scope>NUCLEOTIDE SEQUENCE [LARGE SCALE GENOMIC DNA]</scope>
    <source>
        <strain evidence="7 8">KCTC 52183</strain>
    </source>
</reference>
<evidence type="ECO:0000256" key="6">
    <source>
        <dbReference type="SAM" id="Phobius"/>
    </source>
</evidence>